<dbReference type="GO" id="GO:0071555">
    <property type="term" value="P:cell wall organization"/>
    <property type="evidence" value="ECO:0007669"/>
    <property type="project" value="TreeGrafter"/>
</dbReference>
<proteinExistence type="predicted"/>
<dbReference type="InterPro" id="IPR001460">
    <property type="entry name" value="PCN-bd_Tpept"/>
</dbReference>
<evidence type="ECO:0000256" key="2">
    <source>
        <dbReference type="SAM" id="Phobius"/>
    </source>
</evidence>
<dbReference type="InterPro" id="IPR012338">
    <property type="entry name" value="Beta-lactam/transpept-like"/>
</dbReference>
<dbReference type="AlphaFoldDB" id="A0A3S5BII2"/>
<feature type="domain" description="Penicillin binding protein A dimerisation" evidence="4">
    <location>
        <begin position="54"/>
        <end position="126"/>
    </location>
</feature>
<dbReference type="GO" id="GO:0008658">
    <property type="term" value="F:penicillin binding"/>
    <property type="evidence" value="ECO:0007669"/>
    <property type="project" value="InterPro"/>
</dbReference>
<feature type="compositionally biased region" description="Polar residues" evidence="1">
    <location>
        <begin position="401"/>
        <end position="420"/>
    </location>
</feature>
<reference evidence="5 6" key="1">
    <citation type="submission" date="2018-06" db="EMBL/GenBank/DDBJ databases">
        <authorList>
            <consortium name="Pathogen Informatics"/>
            <person name="Doyle S."/>
        </authorList>
    </citation>
    <scope>NUCLEOTIDE SEQUENCE [LARGE SCALE GENOMIC DNA]</scope>
    <source>
        <strain evidence="5 6">NCTC10254</strain>
    </source>
</reference>
<dbReference type="PANTHER" id="PTHR30627">
    <property type="entry name" value="PEPTIDOGLYCAN D,D-TRANSPEPTIDASE"/>
    <property type="match status" value="1"/>
</dbReference>
<sequence length="488" mass="51756">MTMNKPIRNIMFFALIMVIILMANLSIVHVFKEDEYANNPLNRRMFIKAKLQPRGQISAGGIVLAESKQEEENGFYHREYPNQSQQFGIVEGYLSDVYGSNGIESSYNDILSGTANSPKLWWKKLISNEKVVGNVELTLIPSVQQTAYSKMSDAGYEGAVVAIKPSTGEVLAMASTPSYDSAKIADENTAEQAWKQYTEDEGSPLLNHATQDILPPGSTFKVITTAAALASGKYNPSSTLTGESQITLPGTTSTLENYGGQTCAGSHQVSLLTAFQYSCNTAFVQMSIDVGTDELRTAAAAFGVEEQYDLGLPMSKGTLGPIPDNAALGQSSIGQRDVSMSVLQNAVVAATVANGGVRMEPHVVSKVRANDLSILSETKPKELSHDIKPETAETLTQLMRASEQHTSGGSSSLNIASKTGTAEHGEDSRNSNPHAWYIAFAPGEDIAVAVVVKNGGDRGQAATGGSVAAPIGRAVISAVQAANAQGGK</sequence>
<dbReference type="GO" id="GO:0005886">
    <property type="term" value="C:plasma membrane"/>
    <property type="evidence" value="ECO:0007669"/>
    <property type="project" value="TreeGrafter"/>
</dbReference>
<keyword evidence="2" id="KW-1133">Transmembrane helix</keyword>
<evidence type="ECO:0000313" key="5">
    <source>
        <dbReference type="EMBL" id="SPW24419.1"/>
    </source>
</evidence>
<feature type="region of interest" description="Disordered" evidence="1">
    <location>
        <begin position="401"/>
        <end position="430"/>
    </location>
</feature>
<dbReference type="InterPro" id="IPR054120">
    <property type="entry name" value="PBPA_dimer"/>
</dbReference>
<gene>
    <name evidence="5" type="primary">pbpA</name>
    <name evidence="5" type="ORF">NCTC10254_00798</name>
</gene>
<dbReference type="EMBL" id="UARK01000001">
    <property type="protein sequence ID" value="SPW24419.1"/>
    <property type="molecule type" value="Genomic_DNA"/>
</dbReference>
<accession>A0A3S5BII2</accession>
<dbReference type="PANTHER" id="PTHR30627:SF24">
    <property type="entry name" value="PENICILLIN-BINDING PROTEIN 4B"/>
    <property type="match status" value="1"/>
</dbReference>
<evidence type="ECO:0000313" key="6">
    <source>
        <dbReference type="Proteomes" id="UP000249886"/>
    </source>
</evidence>
<dbReference type="Pfam" id="PF21922">
    <property type="entry name" value="PBP_dimer_2"/>
    <property type="match status" value="1"/>
</dbReference>
<keyword evidence="2" id="KW-0472">Membrane</keyword>
<evidence type="ECO:0000259" key="4">
    <source>
        <dbReference type="Pfam" id="PF21922"/>
    </source>
</evidence>
<evidence type="ECO:0000259" key="3">
    <source>
        <dbReference type="Pfam" id="PF00905"/>
    </source>
</evidence>
<name>A0A3S5BII2_9CORY</name>
<dbReference type="GO" id="GO:0071972">
    <property type="term" value="F:peptidoglycan L,D-transpeptidase activity"/>
    <property type="evidence" value="ECO:0007669"/>
    <property type="project" value="TreeGrafter"/>
</dbReference>
<protein>
    <submittedName>
        <fullName evidence="5">Penicillin-binding protein A</fullName>
    </submittedName>
</protein>
<organism evidence="5 6">
    <name type="scientific">Corynebacterium matruchotii</name>
    <dbReference type="NCBI Taxonomy" id="43768"/>
    <lineage>
        <taxon>Bacteria</taxon>
        <taxon>Bacillati</taxon>
        <taxon>Actinomycetota</taxon>
        <taxon>Actinomycetes</taxon>
        <taxon>Mycobacteriales</taxon>
        <taxon>Corynebacteriaceae</taxon>
        <taxon>Corynebacterium</taxon>
    </lineage>
</organism>
<feature type="transmembrane region" description="Helical" evidence="2">
    <location>
        <begin position="12"/>
        <end position="31"/>
    </location>
</feature>
<comment type="caution">
    <text evidence="5">The sequence shown here is derived from an EMBL/GenBank/DDBJ whole genome shotgun (WGS) entry which is preliminary data.</text>
</comment>
<dbReference type="Pfam" id="PF00905">
    <property type="entry name" value="Transpeptidase"/>
    <property type="match status" value="1"/>
</dbReference>
<keyword evidence="2" id="KW-0812">Transmembrane</keyword>
<dbReference type="SUPFAM" id="SSF56601">
    <property type="entry name" value="beta-lactamase/transpeptidase-like"/>
    <property type="match status" value="1"/>
</dbReference>
<feature type="domain" description="Penicillin-binding protein transpeptidase" evidence="3">
    <location>
        <begin position="158"/>
        <end position="476"/>
    </location>
</feature>
<evidence type="ECO:0000256" key="1">
    <source>
        <dbReference type="SAM" id="MobiDB-lite"/>
    </source>
</evidence>
<dbReference type="Proteomes" id="UP000249886">
    <property type="component" value="Unassembled WGS sequence"/>
</dbReference>
<dbReference type="InterPro" id="IPR050515">
    <property type="entry name" value="Beta-lactam/transpept"/>
</dbReference>
<dbReference type="Gene3D" id="3.40.710.10">
    <property type="entry name" value="DD-peptidase/beta-lactamase superfamily"/>
    <property type="match status" value="1"/>
</dbReference>
<dbReference type="Gene3D" id="3.90.1310.10">
    <property type="entry name" value="Penicillin-binding protein 2a (Domain 2)"/>
    <property type="match status" value="1"/>
</dbReference>